<feature type="region of interest" description="Disordered" evidence="1">
    <location>
        <begin position="282"/>
        <end position="347"/>
    </location>
</feature>
<dbReference type="AlphaFoldDB" id="A0ABD0ZJ00"/>
<gene>
    <name evidence="2" type="ORF">V5N11_031457</name>
</gene>
<name>A0ABD0ZJ00_CARAN</name>
<reference evidence="2 3" key="1">
    <citation type="submission" date="2024-04" db="EMBL/GenBank/DDBJ databases">
        <title>Genome assembly C_amara_ONT_v2.</title>
        <authorList>
            <person name="Yant L."/>
            <person name="Moore C."/>
            <person name="Slenker M."/>
        </authorList>
    </citation>
    <scope>NUCLEOTIDE SEQUENCE [LARGE SCALE GENOMIC DNA]</scope>
    <source>
        <tissue evidence="2">Leaf</tissue>
    </source>
</reference>
<protein>
    <submittedName>
        <fullName evidence="2">Uncharacterized protein</fullName>
    </submittedName>
</protein>
<dbReference type="Proteomes" id="UP001558713">
    <property type="component" value="Unassembled WGS sequence"/>
</dbReference>
<feature type="compositionally biased region" description="Polar residues" evidence="1">
    <location>
        <begin position="318"/>
        <end position="333"/>
    </location>
</feature>
<feature type="compositionally biased region" description="Basic and acidic residues" evidence="1">
    <location>
        <begin position="303"/>
        <end position="317"/>
    </location>
</feature>
<proteinExistence type="predicted"/>
<evidence type="ECO:0000313" key="2">
    <source>
        <dbReference type="EMBL" id="KAL1194636.1"/>
    </source>
</evidence>
<keyword evidence="3" id="KW-1185">Reference proteome</keyword>
<accession>A0ABD0ZJ00</accession>
<comment type="caution">
    <text evidence="2">The sequence shown here is derived from an EMBL/GenBank/DDBJ whole genome shotgun (WGS) entry which is preliminary data.</text>
</comment>
<dbReference type="PANTHER" id="PTHR36368">
    <property type="entry name" value="ATP-DEPENDENT CASEINOLYTIC PROTEASE/CROTONASE FAMILY PROTEIN"/>
    <property type="match status" value="1"/>
</dbReference>
<evidence type="ECO:0000313" key="3">
    <source>
        <dbReference type="Proteomes" id="UP001558713"/>
    </source>
</evidence>
<dbReference type="PANTHER" id="PTHR36368:SF1">
    <property type="entry name" value="ATP-DEPENDENT CASEINOLYTIC PROTEASE_CROTONASE FAMILY PROTEIN"/>
    <property type="match status" value="1"/>
</dbReference>
<dbReference type="EMBL" id="JBANAX010000748">
    <property type="protein sequence ID" value="KAL1194636.1"/>
    <property type="molecule type" value="Genomic_DNA"/>
</dbReference>
<organism evidence="2 3">
    <name type="scientific">Cardamine amara subsp. amara</name>
    <dbReference type="NCBI Taxonomy" id="228776"/>
    <lineage>
        <taxon>Eukaryota</taxon>
        <taxon>Viridiplantae</taxon>
        <taxon>Streptophyta</taxon>
        <taxon>Embryophyta</taxon>
        <taxon>Tracheophyta</taxon>
        <taxon>Spermatophyta</taxon>
        <taxon>Magnoliopsida</taxon>
        <taxon>eudicotyledons</taxon>
        <taxon>Gunneridae</taxon>
        <taxon>Pentapetalae</taxon>
        <taxon>rosids</taxon>
        <taxon>malvids</taxon>
        <taxon>Brassicales</taxon>
        <taxon>Brassicaceae</taxon>
        <taxon>Cardamineae</taxon>
        <taxon>Cardamine</taxon>
    </lineage>
</organism>
<evidence type="ECO:0000256" key="1">
    <source>
        <dbReference type="SAM" id="MobiDB-lite"/>
    </source>
</evidence>
<sequence length="447" mass="50581">MEKSISAEPGYSDSTSPISEPPDLANWFSSYVYESLPLSSSINESENEVDTKKLDLGVTVSNKDLNKPMSKKMNQISDSYESFPSEPPDLGNWFSSYVYESPMLDTSDGLELLVPGESECIKEMGTNKETTKVDKNEVPRLFEQELVSSTKVTDFSQLESGLSEPPDLRIWFSSYEYQSPELSDTHELGLIIEESDTEEATSCGIFRKTKSKQEETIALGKLNSNGCKENIAADMAKEVSSDNAYSDQEMEKQFSVGLFNASTKEVKQESTFKQELLLNETKQESSFSPRVSRYNPKHQSLSKNEDSLHELRPKHIQETISMNSNRQKSPINQESDDKENTHGQSTETGFVTMKKARFREAGDRCSMKKPNTGVLVECSRSQELKKIAGEEDKEERKKKRKVLEEMSNHQFSGAEEIIGKWRCPQKNKGNIVPPLKQLRLDAWIHKV</sequence>
<feature type="region of interest" description="Disordered" evidence="1">
    <location>
        <begin position="1"/>
        <end position="21"/>
    </location>
</feature>